<organism evidence="8 9">
    <name type="scientific">Litorilituus lipolyticus</name>
    <dbReference type="NCBI Taxonomy" id="2491017"/>
    <lineage>
        <taxon>Bacteria</taxon>
        <taxon>Pseudomonadati</taxon>
        <taxon>Pseudomonadota</taxon>
        <taxon>Gammaproteobacteria</taxon>
        <taxon>Alteromonadales</taxon>
        <taxon>Colwelliaceae</taxon>
        <taxon>Litorilituus</taxon>
    </lineage>
</organism>
<reference evidence="8 9" key="1">
    <citation type="submission" date="2019-01" db="EMBL/GenBank/DDBJ databases">
        <title>Litorilituus lipolytica sp. nov., isolated from intertidal sand of the Yellow Sea in China.</title>
        <authorList>
            <person name="Liu A."/>
        </authorList>
    </citation>
    <scope>NUCLEOTIDE SEQUENCE [LARGE SCALE GENOMIC DNA]</scope>
    <source>
        <strain evidence="8 9">RZ04</strain>
    </source>
</reference>
<evidence type="ECO:0000313" key="9">
    <source>
        <dbReference type="Proteomes" id="UP000315303"/>
    </source>
</evidence>
<evidence type="ECO:0000256" key="4">
    <source>
        <dbReference type="ARBA" id="ARBA00022989"/>
    </source>
</evidence>
<feature type="domain" description="Polysaccharide chain length determinant N-terminal" evidence="7">
    <location>
        <begin position="10"/>
        <end position="102"/>
    </location>
</feature>
<dbReference type="InterPro" id="IPR050445">
    <property type="entry name" value="Bact_polysacc_biosynth/exp"/>
</dbReference>
<feature type="transmembrane region" description="Helical" evidence="6">
    <location>
        <begin position="270"/>
        <end position="294"/>
    </location>
</feature>
<evidence type="ECO:0000256" key="5">
    <source>
        <dbReference type="ARBA" id="ARBA00023136"/>
    </source>
</evidence>
<dbReference type="EMBL" id="SAWY01000009">
    <property type="protein sequence ID" value="TPH17074.1"/>
    <property type="molecule type" value="Genomic_DNA"/>
</dbReference>
<dbReference type="AlphaFoldDB" id="A0A502L1K8"/>
<sequence>MLPITTSLVFGWLRKDFWKIVFIAIFFAVISVLYALSLQNLYSSNAKVTSNLSSSKPMSGALANLGGLASLAGVSLGGGSLSPEVLKEVMTSASFLSSFIKEYNIEKEVIAATSYDPNSDAFQYDEKIFDQSNNKWVRKFKFPQTLEPNDKELSDKFKENFNVKYDRKTKLITLTFSSYSPRFSKKVVDDIVIFFNNYMRKKDVKDSMLSLSYLQEQLAKTSYSEVKLALQQIMEEQYKKLALANTREEYALRFIESPLIASKKSAPSRAIICAVITMLGTFLGMVALITLRIFRS</sequence>
<keyword evidence="3 6" id="KW-0812">Transmembrane</keyword>
<comment type="caution">
    <text evidence="8">The sequence shown here is derived from an EMBL/GenBank/DDBJ whole genome shotgun (WGS) entry which is preliminary data.</text>
</comment>
<dbReference type="Pfam" id="PF02706">
    <property type="entry name" value="Wzz"/>
    <property type="match status" value="1"/>
</dbReference>
<evidence type="ECO:0000313" key="8">
    <source>
        <dbReference type="EMBL" id="TPH17074.1"/>
    </source>
</evidence>
<keyword evidence="4 6" id="KW-1133">Transmembrane helix</keyword>
<evidence type="ECO:0000256" key="2">
    <source>
        <dbReference type="ARBA" id="ARBA00022475"/>
    </source>
</evidence>
<dbReference type="Proteomes" id="UP000315303">
    <property type="component" value="Unassembled WGS sequence"/>
</dbReference>
<dbReference type="OrthoDB" id="9775724at2"/>
<dbReference type="GO" id="GO:0004713">
    <property type="term" value="F:protein tyrosine kinase activity"/>
    <property type="evidence" value="ECO:0007669"/>
    <property type="project" value="TreeGrafter"/>
</dbReference>
<name>A0A502L1K8_9GAMM</name>
<evidence type="ECO:0000256" key="1">
    <source>
        <dbReference type="ARBA" id="ARBA00004651"/>
    </source>
</evidence>
<keyword evidence="2" id="KW-1003">Cell membrane</keyword>
<evidence type="ECO:0000259" key="7">
    <source>
        <dbReference type="Pfam" id="PF02706"/>
    </source>
</evidence>
<evidence type="ECO:0000256" key="3">
    <source>
        <dbReference type="ARBA" id="ARBA00022692"/>
    </source>
</evidence>
<feature type="transmembrane region" description="Helical" evidence="6">
    <location>
        <begin position="20"/>
        <end position="42"/>
    </location>
</feature>
<dbReference type="GO" id="GO:0005886">
    <property type="term" value="C:plasma membrane"/>
    <property type="evidence" value="ECO:0007669"/>
    <property type="project" value="UniProtKB-SubCell"/>
</dbReference>
<dbReference type="PANTHER" id="PTHR32309:SF13">
    <property type="entry name" value="FERRIC ENTEROBACTIN TRANSPORT PROTEIN FEPE"/>
    <property type="match status" value="1"/>
</dbReference>
<protein>
    <recommendedName>
        <fullName evidence="7">Polysaccharide chain length determinant N-terminal domain-containing protein</fullName>
    </recommendedName>
</protein>
<keyword evidence="9" id="KW-1185">Reference proteome</keyword>
<gene>
    <name evidence="8" type="ORF">EPA86_05165</name>
</gene>
<evidence type="ECO:0000256" key="6">
    <source>
        <dbReference type="SAM" id="Phobius"/>
    </source>
</evidence>
<proteinExistence type="predicted"/>
<dbReference type="RefSeq" id="WP_140602355.1">
    <property type="nucleotide sequence ID" value="NZ_SAWY01000009.1"/>
</dbReference>
<dbReference type="InterPro" id="IPR003856">
    <property type="entry name" value="LPS_length_determ_N"/>
</dbReference>
<keyword evidence="5 6" id="KW-0472">Membrane</keyword>
<comment type="subcellular location">
    <subcellularLocation>
        <location evidence="1">Cell membrane</location>
        <topology evidence="1">Multi-pass membrane protein</topology>
    </subcellularLocation>
</comment>
<accession>A0A502L1K8</accession>
<dbReference type="PANTHER" id="PTHR32309">
    <property type="entry name" value="TYROSINE-PROTEIN KINASE"/>
    <property type="match status" value="1"/>
</dbReference>